<dbReference type="EMBL" id="CADEAL010001258">
    <property type="protein sequence ID" value="CAB1430713.1"/>
    <property type="molecule type" value="Genomic_DNA"/>
</dbReference>
<accession>A0A9N7YM73</accession>
<keyword evidence="3" id="KW-1185">Reference proteome</keyword>
<feature type="compositionally biased region" description="Pro residues" evidence="1">
    <location>
        <begin position="63"/>
        <end position="76"/>
    </location>
</feature>
<evidence type="ECO:0000313" key="2">
    <source>
        <dbReference type="EMBL" id="CAB1430713.1"/>
    </source>
</evidence>
<reference evidence="2" key="1">
    <citation type="submission" date="2020-03" db="EMBL/GenBank/DDBJ databases">
        <authorList>
            <person name="Weist P."/>
        </authorList>
    </citation>
    <scope>NUCLEOTIDE SEQUENCE</scope>
</reference>
<organism evidence="2 3">
    <name type="scientific">Pleuronectes platessa</name>
    <name type="common">European plaice</name>
    <dbReference type="NCBI Taxonomy" id="8262"/>
    <lineage>
        <taxon>Eukaryota</taxon>
        <taxon>Metazoa</taxon>
        <taxon>Chordata</taxon>
        <taxon>Craniata</taxon>
        <taxon>Vertebrata</taxon>
        <taxon>Euteleostomi</taxon>
        <taxon>Actinopterygii</taxon>
        <taxon>Neopterygii</taxon>
        <taxon>Teleostei</taxon>
        <taxon>Neoteleostei</taxon>
        <taxon>Acanthomorphata</taxon>
        <taxon>Carangaria</taxon>
        <taxon>Pleuronectiformes</taxon>
        <taxon>Pleuronectoidei</taxon>
        <taxon>Pleuronectidae</taxon>
        <taxon>Pleuronectes</taxon>
    </lineage>
</organism>
<evidence type="ECO:0000256" key="1">
    <source>
        <dbReference type="SAM" id="MobiDB-lite"/>
    </source>
</evidence>
<comment type="caution">
    <text evidence="2">The sequence shown here is derived from an EMBL/GenBank/DDBJ whole genome shotgun (WGS) entry which is preliminary data.</text>
</comment>
<sequence length="114" mass="12096">MGFGQQRTRVRFQPAPMHTHDTMGSSPEVLSWTSCPSLLVGKLKEELKLTVVGDAMKKSNPPNSQPQPPQAPPSNLPPQIITDLAPPTHLPVPCADTADARPGRGLYAGGGKPP</sequence>
<proteinExistence type="predicted"/>
<dbReference type="Proteomes" id="UP001153269">
    <property type="component" value="Unassembled WGS sequence"/>
</dbReference>
<feature type="region of interest" description="Disordered" evidence="1">
    <location>
        <begin position="1"/>
        <end position="29"/>
    </location>
</feature>
<evidence type="ECO:0000313" key="3">
    <source>
        <dbReference type="Proteomes" id="UP001153269"/>
    </source>
</evidence>
<name>A0A9N7YM73_PLEPL</name>
<protein>
    <submittedName>
        <fullName evidence="2">Uncharacterized protein</fullName>
    </submittedName>
</protein>
<feature type="region of interest" description="Disordered" evidence="1">
    <location>
        <begin position="53"/>
        <end position="114"/>
    </location>
</feature>
<dbReference type="AlphaFoldDB" id="A0A9N7YM73"/>
<gene>
    <name evidence="2" type="ORF">PLEPLA_LOCUS18699</name>
</gene>